<comment type="caution">
    <text evidence="8">The sequence shown here is derived from an EMBL/GenBank/DDBJ whole genome shotgun (WGS) entry which is preliminary data.</text>
</comment>
<dbReference type="GO" id="GO:0033699">
    <property type="term" value="F:DNA 5'-adenosine monophosphate hydrolase activity"/>
    <property type="evidence" value="ECO:0007669"/>
    <property type="project" value="TreeGrafter"/>
</dbReference>
<dbReference type="SUPFAM" id="SSF53335">
    <property type="entry name" value="S-adenosyl-L-methionine-dependent methyltransferases"/>
    <property type="match status" value="1"/>
</dbReference>
<keyword evidence="5" id="KW-0539">Nucleus</keyword>
<accession>A0A8H6SA88</accession>
<dbReference type="SUPFAM" id="SSF54197">
    <property type="entry name" value="HIT-like"/>
    <property type="match status" value="1"/>
</dbReference>
<proteinExistence type="predicted"/>
<dbReference type="OrthoDB" id="3512845at2759"/>
<dbReference type="GO" id="GO:1990165">
    <property type="term" value="F:single-strand break-containing DNA binding"/>
    <property type="evidence" value="ECO:0007669"/>
    <property type="project" value="TreeGrafter"/>
</dbReference>
<keyword evidence="3" id="KW-0862">Zinc</keyword>
<comment type="subcellular location">
    <subcellularLocation>
        <location evidence="1">Nucleus</location>
    </subcellularLocation>
</comment>
<dbReference type="InterPro" id="IPR019410">
    <property type="entry name" value="Methyltransf_16"/>
</dbReference>
<dbReference type="GeneID" id="59349471"/>
<dbReference type="Pfam" id="PF16278">
    <property type="entry name" value="zf-C2HE"/>
    <property type="match status" value="1"/>
</dbReference>
<dbReference type="InterPro" id="IPR029063">
    <property type="entry name" value="SAM-dependent_MTases_sf"/>
</dbReference>
<keyword evidence="9" id="KW-1185">Reference proteome</keyword>
<gene>
    <name evidence="8" type="ORF">MIND_01036700</name>
</gene>
<evidence type="ECO:0000313" key="8">
    <source>
        <dbReference type="EMBL" id="KAF7294986.1"/>
    </source>
</evidence>
<keyword evidence="4" id="KW-0238">DNA-binding</keyword>
<name>A0A8H6SA88_9AGAR</name>
<dbReference type="RefSeq" id="XP_037216349.1">
    <property type="nucleotide sequence ID" value="XM_037366955.1"/>
</dbReference>
<dbReference type="GO" id="GO:0030983">
    <property type="term" value="F:mismatched DNA binding"/>
    <property type="evidence" value="ECO:0007669"/>
    <property type="project" value="TreeGrafter"/>
</dbReference>
<keyword evidence="2" id="KW-0479">Metal-binding</keyword>
<dbReference type="Pfam" id="PF11969">
    <property type="entry name" value="DcpS_C"/>
    <property type="match status" value="1"/>
</dbReference>
<dbReference type="Gene3D" id="3.30.428.10">
    <property type="entry name" value="HIT-like"/>
    <property type="match status" value="1"/>
</dbReference>
<dbReference type="PANTHER" id="PTHR12486">
    <property type="entry name" value="APRATAXIN-RELATED"/>
    <property type="match status" value="1"/>
</dbReference>
<dbReference type="InterPro" id="IPR011146">
    <property type="entry name" value="HIT-like"/>
</dbReference>
<dbReference type="PROSITE" id="PS51084">
    <property type="entry name" value="HIT_2"/>
    <property type="match status" value="1"/>
</dbReference>
<dbReference type="Gene3D" id="3.40.50.150">
    <property type="entry name" value="Vaccinia Virus protein VP39"/>
    <property type="match status" value="1"/>
</dbReference>
<dbReference type="EMBL" id="JACAZF010000009">
    <property type="protein sequence ID" value="KAF7294986.1"/>
    <property type="molecule type" value="Genomic_DNA"/>
</dbReference>
<dbReference type="GO" id="GO:0000012">
    <property type="term" value="P:single strand break repair"/>
    <property type="evidence" value="ECO:0007669"/>
    <property type="project" value="TreeGrafter"/>
</dbReference>
<dbReference type="Proteomes" id="UP000636479">
    <property type="component" value="Unassembled WGS sequence"/>
</dbReference>
<organism evidence="8 9">
    <name type="scientific">Mycena indigotica</name>
    <dbReference type="NCBI Taxonomy" id="2126181"/>
    <lineage>
        <taxon>Eukaryota</taxon>
        <taxon>Fungi</taxon>
        <taxon>Dikarya</taxon>
        <taxon>Basidiomycota</taxon>
        <taxon>Agaricomycotina</taxon>
        <taxon>Agaricomycetes</taxon>
        <taxon>Agaricomycetidae</taxon>
        <taxon>Agaricales</taxon>
        <taxon>Marasmiineae</taxon>
        <taxon>Mycenaceae</taxon>
        <taxon>Mycena</taxon>
    </lineage>
</organism>
<sequence>MLPAPESKGQPVIDFNGFSLIQSDDGASNGTGLWLGAQVLSAFLGSSNAVKKGMHVMEFGSGLGLTALYLAEKFGCKVVASDLPWVISKVLAPNISNNIERLSGTVLVRELDWTIPPGCWLWDHPTIIASPNHTPPIAQHLTTPFDLVLSADTIYRADLITPLLRSLHAVCTQSLALSNRSPIVFVCLERRDPLLTDKALKEAEDVWGFSVHRLISKGLRYTSLSYTQRKTQSDVTLICMSALTVLRGFALSNPAKLPASVVFSFNQQTLSIFDAYPKATFHFLVLPRVQGSYSASELSDLRTLLSGNKQRAKEVVTTLERDAAVLRTAIESEMIKLYGFTWPILTGFHAVPSMAHLHLHVISNDFISERLKVKKHYNSFHPSLGFFLPVDDVLSWFDAEPSYFTSMAKLNAKEYEPLLKEDLVCWRCDTTMKNMPTLKMHLQEEWDKVVKREKAKLEKKQKTSEVA</sequence>
<feature type="domain" description="HIT" evidence="7">
    <location>
        <begin position="248"/>
        <end position="372"/>
    </location>
</feature>
<reference evidence="8" key="1">
    <citation type="submission" date="2020-05" db="EMBL/GenBank/DDBJ databases">
        <title>Mycena genomes resolve the evolution of fungal bioluminescence.</title>
        <authorList>
            <person name="Tsai I.J."/>
        </authorList>
    </citation>
    <scope>NUCLEOTIDE SEQUENCE</scope>
    <source>
        <strain evidence="8">171206Taipei</strain>
    </source>
</reference>
<evidence type="ECO:0000256" key="1">
    <source>
        <dbReference type="ARBA" id="ARBA00004123"/>
    </source>
</evidence>
<dbReference type="AlphaFoldDB" id="A0A8H6SA88"/>
<dbReference type="InterPro" id="IPR032566">
    <property type="entry name" value="Znf-C2HE"/>
</dbReference>
<dbReference type="PANTHER" id="PTHR12486:SF4">
    <property type="entry name" value="APRATAXIN"/>
    <property type="match status" value="1"/>
</dbReference>
<evidence type="ECO:0000256" key="2">
    <source>
        <dbReference type="ARBA" id="ARBA00022723"/>
    </source>
</evidence>
<dbReference type="InterPro" id="IPR036265">
    <property type="entry name" value="HIT-like_sf"/>
</dbReference>
<dbReference type="GO" id="GO:0003725">
    <property type="term" value="F:double-stranded RNA binding"/>
    <property type="evidence" value="ECO:0007669"/>
    <property type="project" value="TreeGrafter"/>
</dbReference>
<dbReference type="GO" id="GO:0008757">
    <property type="term" value="F:S-adenosylmethionine-dependent methyltransferase activity"/>
    <property type="evidence" value="ECO:0007669"/>
    <property type="project" value="UniProtKB-ARBA"/>
</dbReference>
<evidence type="ECO:0000256" key="4">
    <source>
        <dbReference type="ARBA" id="ARBA00023125"/>
    </source>
</evidence>
<evidence type="ECO:0000256" key="6">
    <source>
        <dbReference type="PROSITE-ProRule" id="PRU00464"/>
    </source>
</evidence>
<dbReference type="GO" id="GO:0005634">
    <property type="term" value="C:nucleus"/>
    <property type="evidence" value="ECO:0007669"/>
    <property type="project" value="UniProtKB-SubCell"/>
</dbReference>
<feature type="short sequence motif" description="Histidine triad motif" evidence="6">
    <location>
        <begin position="356"/>
        <end position="360"/>
    </location>
</feature>
<evidence type="ECO:0000256" key="5">
    <source>
        <dbReference type="ARBA" id="ARBA00023242"/>
    </source>
</evidence>
<dbReference type="GO" id="GO:0046872">
    <property type="term" value="F:metal ion binding"/>
    <property type="evidence" value="ECO:0007669"/>
    <property type="project" value="UniProtKB-KW"/>
</dbReference>
<evidence type="ECO:0000313" key="9">
    <source>
        <dbReference type="Proteomes" id="UP000636479"/>
    </source>
</evidence>
<dbReference type="Pfam" id="PF10294">
    <property type="entry name" value="Methyltransf_16"/>
    <property type="match status" value="1"/>
</dbReference>
<evidence type="ECO:0000259" key="7">
    <source>
        <dbReference type="PROSITE" id="PS51084"/>
    </source>
</evidence>
<evidence type="ECO:0000256" key="3">
    <source>
        <dbReference type="ARBA" id="ARBA00022833"/>
    </source>
</evidence>
<dbReference type="GO" id="GO:0003697">
    <property type="term" value="F:single-stranded DNA binding"/>
    <property type="evidence" value="ECO:0007669"/>
    <property type="project" value="TreeGrafter"/>
</dbReference>
<protein>
    <submittedName>
        <fullName evidence="8">HIT domain-containing protein</fullName>
    </submittedName>
</protein>